<dbReference type="Proteomes" id="UP000535543">
    <property type="component" value="Unassembled WGS sequence"/>
</dbReference>
<sequence>MYLTQSLHRNLQQNPDRIATIYGDRVRTVAESADRIARLGGALLDLGVQPGDRVGILALNSDRYHEYLYAVPWIGAAVNPVNIRWSPAEIAYSLKDSDTKILLVDDTFAKAVPALHAAFDGLKTVIFIGDGPAPDGALLYEDLISSNDPVPDTRTGGDTLLGVFYTGGTTGHPKGVMLSHNNMVTSALGTLATSNIMTAGGRLLHAAPMFHLADLAFWTSGNLAGTTHVIIPMFTPAGVMKAIEQHQATDALLVPTMIQMLVDDPQVANHDLSSLRNVLYGASPISVAVLDRARKAFPSASFTQAYGMTELSPVATLLSAVDHDNPALRRAAGKAAAHVEVKIVDPDDNEVPRGEVGEVVARGDNVMLGYWNRPEDTAAAIRDGWMHTGDGGRMDENGYVFIVDRIKDMIITGGENVYSAEVENALAQHQAVAACAVIGVPDPQWGERVHAVVVLQPGQTVIEDELREHCKTLIANYKVPRSAAFVDALPMSGAGKILKRELREQHWAGTGSNVS</sequence>
<keyword evidence="6" id="KW-1185">Reference proteome</keyword>
<organism evidence="5 6">
    <name type="scientific">Antrihabitans stalactiti</name>
    <dbReference type="NCBI Taxonomy" id="2584121"/>
    <lineage>
        <taxon>Bacteria</taxon>
        <taxon>Bacillati</taxon>
        <taxon>Actinomycetota</taxon>
        <taxon>Actinomycetes</taxon>
        <taxon>Mycobacteriales</taxon>
        <taxon>Nocardiaceae</taxon>
        <taxon>Antrihabitans</taxon>
    </lineage>
</organism>
<evidence type="ECO:0000313" key="6">
    <source>
        <dbReference type="Proteomes" id="UP000535543"/>
    </source>
</evidence>
<dbReference type="InterPro" id="IPR025110">
    <property type="entry name" value="AMP-bd_C"/>
</dbReference>
<dbReference type="SUPFAM" id="SSF56801">
    <property type="entry name" value="Acetyl-CoA synthetase-like"/>
    <property type="match status" value="1"/>
</dbReference>
<reference evidence="5 6" key="1">
    <citation type="submission" date="2019-05" db="EMBL/GenBank/DDBJ databases">
        <authorList>
            <person name="Lee S.D."/>
        </authorList>
    </citation>
    <scope>NUCLEOTIDE SEQUENCE [LARGE SCALE GENOMIC DNA]</scope>
    <source>
        <strain evidence="5 6">YC2-7</strain>
    </source>
</reference>
<dbReference type="EMBL" id="VCQU01000003">
    <property type="protein sequence ID" value="NMN95769.1"/>
    <property type="molecule type" value="Genomic_DNA"/>
</dbReference>
<dbReference type="InterPro" id="IPR000873">
    <property type="entry name" value="AMP-dep_synth/lig_dom"/>
</dbReference>
<comment type="caution">
    <text evidence="5">The sequence shown here is derived from an EMBL/GenBank/DDBJ whole genome shotgun (WGS) entry which is preliminary data.</text>
</comment>
<feature type="domain" description="AMP-binding enzyme C-terminal" evidence="4">
    <location>
        <begin position="421"/>
        <end position="496"/>
    </location>
</feature>
<dbReference type="Pfam" id="PF13193">
    <property type="entry name" value="AMP-binding_C"/>
    <property type="match status" value="1"/>
</dbReference>
<feature type="domain" description="AMP-dependent synthetase/ligase" evidence="3">
    <location>
        <begin position="8"/>
        <end position="371"/>
    </location>
</feature>
<dbReference type="InterPro" id="IPR020845">
    <property type="entry name" value="AMP-binding_CS"/>
</dbReference>
<evidence type="ECO:0000259" key="4">
    <source>
        <dbReference type="Pfam" id="PF13193"/>
    </source>
</evidence>
<dbReference type="Gene3D" id="3.30.300.30">
    <property type="match status" value="1"/>
</dbReference>
<evidence type="ECO:0000256" key="2">
    <source>
        <dbReference type="ARBA" id="ARBA00022598"/>
    </source>
</evidence>
<keyword evidence="2 5" id="KW-0436">Ligase</keyword>
<dbReference type="Gene3D" id="3.40.50.12780">
    <property type="entry name" value="N-terminal domain of ligase-like"/>
    <property type="match status" value="1"/>
</dbReference>
<reference evidence="5 6" key="2">
    <citation type="submission" date="2020-06" db="EMBL/GenBank/DDBJ databases">
        <title>Antribacter stalactiti gen. nov., sp. nov., a new member of the family Nacardiaceae isolated from a cave.</title>
        <authorList>
            <person name="Kim I.S."/>
        </authorList>
    </citation>
    <scope>NUCLEOTIDE SEQUENCE [LARGE SCALE GENOMIC DNA]</scope>
    <source>
        <strain evidence="5 6">YC2-7</strain>
    </source>
</reference>
<dbReference type="GO" id="GO:0016878">
    <property type="term" value="F:acid-thiol ligase activity"/>
    <property type="evidence" value="ECO:0007669"/>
    <property type="project" value="UniProtKB-ARBA"/>
</dbReference>
<accession>A0A848KBS4</accession>
<evidence type="ECO:0000259" key="3">
    <source>
        <dbReference type="Pfam" id="PF00501"/>
    </source>
</evidence>
<gene>
    <name evidence="5" type="ORF">FGL95_12060</name>
</gene>
<dbReference type="RefSeq" id="WP_169586931.1">
    <property type="nucleotide sequence ID" value="NZ_VCQU01000003.1"/>
</dbReference>
<dbReference type="InterPro" id="IPR045851">
    <property type="entry name" value="AMP-bd_C_sf"/>
</dbReference>
<name>A0A848KBS4_9NOCA</name>
<evidence type="ECO:0000256" key="1">
    <source>
        <dbReference type="ARBA" id="ARBA00006432"/>
    </source>
</evidence>
<dbReference type="FunFam" id="3.30.300.30:FF:000008">
    <property type="entry name" value="2,3-dihydroxybenzoate-AMP ligase"/>
    <property type="match status" value="1"/>
</dbReference>
<proteinExistence type="inferred from homology"/>
<dbReference type="PROSITE" id="PS00455">
    <property type="entry name" value="AMP_BINDING"/>
    <property type="match status" value="1"/>
</dbReference>
<dbReference type="InterPro" id="IPR050237">
    <property type="entry name" value="ATP-dep_AMP-bd_enzyme"/>
</dbReference>
<dbReference type="PANTHER" id="PTHR43767">
    <property type="entry name" value="LONG-CHAIN-FATTY-ACID--COA LIGASE"/>
    <property type="match status" value="1"/>
</dbReference>
<dbReference type="Pfam" id="PF00501">
    <property type="entry name" value="AMP-binding"/>
    <property type="match status" value="1"/>
</dbReference>
<protein>
    <submittedName>
        <fullName evidence="5">Long-chain-fatty-acid--CoA ligase</fullName>
    </submittedName>
</protein>
<evidence type="ECO:0000313" key="5">
    <source>
        <dbReference type="EMBL" id="NMN95769.1"/>
    </source>
</evidence>
<dbReference type="AlphaFoldDB" id="A0A848KBS4"/>
<comment type="similarity">
    <text evidence="1">Belongs to the ATP-dependent AMP-binding enzyme family.</text>
</comment>
<dbReference type="PANTHER" id="PTHR43767:SF1">
    <property type="entry name" value="NONRIBOSOMAL PEPTIDE SYNTHASE PES1 (EUROFUNG)-RELATED"/>
    <property type="match status" value="1"/>
</dbReference>
<dbReference type="CDD" id="cd17631">
    <property type="entry name" value="FACL_FadD13-like"/>
    <property type="match status" value="1"/>
</dbReference>
<dbReference type="InterPro" id="IPR042099">
    <property type="entry name" value="ANL_N_sf"/>
</dbReference>
<dbReference type="NCBIfam" id="NF004837">
    <property type="entry name" value="PRK06187.1"/>
    <property type="match status" value="1"/>
</dbReference>